<feature type="compositionally biased region" description="Basic and acidic residues" evidence="2">
    <location>
        <begin position="146"/>
        <end position="156"/>
    </location>
</feature>
<dbReference type="Gramene" id="Zm00001eb126660_T003">
    <property type="protein sequence ID" value="Zm00001eb126660_P003"/>
    <property type="gene ID" value="Zm00001eb126660"/>
</dbReference>
<feature type="compositionally biased region" description="Low complexity" evidence="2">
    <location>
        <begin position="170"/>
        <end position="183"/>
    </location>
</feature>
<proteinExistence type="predicted"/>
<feature type="domain" description="C2H2-type" evidence="3">
    <location>
        <begin position="11"/>
        <end position="40"/>
    </location>
</feature>
<feature type="compositionally biased region" description="Low complexity" evidence="2">
    <location>
        <begin position="72"/>
        <end position="81"/>
    </location>
</feature>
<keyword evidence="1" id="KW-0863">Zinc-finger</keyword>
<gene>
    <name evidence="4" type="primary">LOC100274601</name>
</gene>
<evidence type="ECO:0000256" key="1">
    <source>
        <dbReference type="PROSITE-ProRule" id="PRU00042"/>
    </source>
</evidence>
<evidence type="ECO:0000256" key="2">
    <source>
        <dbReference type="SAM" id="MobiDB-lite"/>
    </source>
</evidence>
<dbReference type="PROSITE" id="PS00028">
    <property type="entry name" value="ZINC_FINGER_C2H2_1"/>
    <property type="match status" value="1"/>
</dbReference>
<feature type="compositionally biased region" description="Basic and acidic residues" evidence="2">
    <location>
        <begin position="115"/>
        <end position="138"/>
    </location>
</feature>
<sequence length="330" mass="35133">MDSSSDAHGRHRCAACFRQFNKMEHLVEHMRAARHSGHEPRCDICRKHCRSFEALRDHLGVGGSTLPKAAAEGAAAASPDAAARRRARAGLQDGRRRQRRIPGRVRAGVRHRRAGERPVRGLREAAPSRDALPVRDDGDPAGAPPRRRERDGEERAAPGGGAAARRRAAVEGAHQPGQGAPAGRPRPRPRPPRAAHGLPGLPQARHGHVPAAHEDQQAQQLAPLPHAQLPRLRDPDGAPAPLRGLRRRHAPLPQDARAAAPPQGRRTRTGAGRGRPAAVPVVEAAGAGAHDARGPPPALHAGLPLLVPRCVACGLSIYLRQRLRASPSAS</sequence>
<dbReference type="AlphaFoldDB" id="A0A804N136"/>
<accession>A0A804N136</accession>
<protein>
    <recommendedName>
        <fullName evidence="3">C2H2-type domain-containing protein</fullName>
    </recommendedName>
</protein>
<evidence type="ECO:0000259" key="3">
    <source>
        <dbReference type="PROSITE" id="PS50157"/>
    </source>
</evidence>
<dbReference type="Proteomes" id="UP000007305">
    <property type="component" value="Chromosome 3"/>
</dbReference>
<reference evidence="5" key="1">
    <citation type="submission" date="2015-12" db="EMBL/GenBank/DDBJ databases">
        <title>Update maize B73 reference genome by single molecule sequencing technologies.</title>
        <authorList>
            <consortium name="Maize Genome Sequencing Project"/>
            <person name="Ware D."/>
        </authorList>
    </citation>
    <scope>NUCLEOTIDE SEQUENCE [LARGE SCALE GENOMIC DNA]</scope>
    <source>
        <strain evidence="5">cv. B73</strain>
    </source>
</reference>
<keyword evidence="5" id="KW-1185">Reference proteome</keyword>
<organism evidence="4 5">
    <name type="scientific">Zea mays</name>
    <name type="common">Maize</name>
    <dbReference type="NCBI Taxonomy" id="4577"/>
    <lineage>
        <taxon>Eukaryota</taxon>
        <taxon>Viridiplantae</taxon>
        <taxon>Streptophyta</taxon>
        <taxon>Embryophyta</taxon>
        <taxon>Tracheophyta</taxon>
        <taxon>Spermatophyta</taxon>
        <taxon>Magnoliopsida</taxon>
        <taxon>Liliopsida</taxon>
        <taxon>Poales</taxon>
        <taxon>Poaceae</taxon>
        <taxon>PACMAD clade</taxon>
        <taxon>Panicoideae</taxon>
        <taxon>Andropogonodae</taxon>
        <taxon>Andropogoneae</taxon>
        <taxon>Tripsacinae</taxon>
        <taxon>Zea</taxon>
    </lineage>
</organism>
<feature type="compositionally biased region" description="Low complexity" evidence="2">
    <location>
        <begin position="217"/>
        <end position="230"/>
    </location>
</feature>
<dbReference type="Gene3D" id="3.30.160.60">
    <property type="entry name" value="Classic Zinc Finger"/>
    <property type="match status" value="1"/>
</dbReference>
<evidence type="ECO:0000313" key="5">
    <source>
        <dbReference type="Proteomes" id="UP000007305"/>
    </source>
</evidence>
<evidence type="ECO:0000313" key="4">
    <source>
        <dbReference type="EnsemblPlants" id="Zm00001eb126660_P003"/>
    </source>
</evidence>
<dbReference type="InterPro" id="IPR013087">
    <property type="entry name" value="Znf_C2H2_type"/>
</dbReference>
<reference evidence="4" key="3">
    <citation type="submission" date="2021-05" db="UniProtKB">
        <authorList>
            <consortium name="EnsemblPlants"/>
        </authorList>
    </citation>
    <scope>IDENTIFICATION</scope>
    <source>
        <strain evidence="4">cv. B73</strain>
    </source>
</reference>
<name>A0A804N136_MAIZE</name>
<feature type="compositionally biased region" description="Basic residues" evidence="2">
    <location>
        <begin position="96"/>
        <end position="114"/>
    </location>
</feature>
<dbReference type="PROSITE" id="PS50157">
    <property type="entry name" value="ZINC_FINGER_C2H2_2"/>
    <property type="match status" value="1"/>
</dbReference>
<keyword evidence="1" id="KW-0862">Zinc</keyword>
<dbReference type="EnsemblPlants" id="Zm00001eb126660_T003">
    <property type="protein sequence ID" value="Zm00001eb126660_P003"/>
    <property type="gene ID" value="Zm00001eb126660"/>
</dbReference>
<feature type="region of interest" description="Disordered" evidence="2">
    <location>
        <begin position="72"/>
        <end position="277"/>
    </location>
</feature>
<keyword evidence="1" id="KW-0479">Metal-binding</keyword>
<dbReference type="GO" id="GO:0008270">
    <property type="term" value="F:zinc ion binding"/>
    <property type="evidence" value="ECO:0007669"/>
    <property type="project" value="UniProtKB-KW"/>
</dbReference>
<reference evidence="4" key="2">
    <citation type="submission" date="2019-07" db="EMBL/GenBank/DDBJ databases">
        <authorList>
            <person name="Seetharam A."/>
            <person name="Woodhouse M."/>
            <person name="Cannon E."/>
        </authorList>
    </citation>
    <scope>NUCLEOTIDE SEQUENCE [LARGE SCALE GENOMIC DNA]</scope>
    <source>
        <strain evidence="4">cv. B73</strain>
    </source>
</reference>